<dbReference type="EMBL" id="OM654404">
    <property type="protein sequence ID" value="UPI11717.1"/>
    <property type="molecule type" value="Genomic_DNA"/>
</dbReference>
<keyword evidence="2" id="KW-1185">Reference proteome</keyword>
<name>A0A9X9H2V3_9CAUD</name>
<dbReference type="Proteomes" id="UP001164315">
    <property type="component" value="Segment"/>
</dbReference>
<proteinExistence type="predicted"/>
<sequence>MSDIINAPGALARPKPEAARVGATFSSEVAARGVSPAAVIMNQAGDNSAQALASLSAIEQRNMAALASLSPALSEKLNQAQEERFQDGYMRALQGNSVASIAKDEGIKQIFGDGAAVRGARAAQAQSAVNALDQYVQENAGDLSRMSLDEQRAVVGKFVAGMSTGDDAADSMIAQQTMQRLPAIFDQLTRGAVQENQRQAAVAQADTIKSYGETLAAAGRAFVSGNMSAEHFETYKIQAAESLKPMPGQTTGAWLEAMNGAAAEHARQGNFEMAGLISEATGRVATSAEQATIRRSLEAGRADYLKNNPESRNYAEWMQTAPTQIAAGRYSTRADLEKTIDYLNDDQSVKTGGLSPFIDNDQRGQLLAQWDRWDEQQAKLGATADAKLMDEQMKANAYKIALSAGSPSAMKASGVDARTKLTIDQQTAQEFIGDHPGAATIVSRLASQGQTLQPLKEYTDKIVGRISEGSIPAPDELANFRHTFNNLRQQGYAALDTYFGDKLELAQYAAEMELTPENMTNLRRKAETQRTKAQIPVGDLIQAEKDVKDLMNPGWWSRTLGGRQNFGYGAQLQITTEATTEYAQLAKQYPNLAQADLLDMAYARTMKTKDVVGDYIVNNSQAGTLLGEMNKSLDFPITDERDGRLNETLSTLVTTKAPGFEAGGSITTYGNGTYVMDVRNGDVTRQLFFRPDDLTAIMNEKRRGAVKAKQDAAVAEDTKKKQAAQQQVEWAKYQAQKNK</sequence>
<evidence type="ECO:0000313" key="1">
    <source>
        <dbReference type="EMBL" id="UPI11717.1"/>
    </source>
</evidence>
<protein>
    <submittedName>
        <fullName evidence="1">Uncharacterized protein</fullName>
    </submittedName>
</protein>
<organism evidence="1 2">
    <name type="scientific">Aeromonas phage yong1</name>
    <dbReference type="NCBI Taxonomy" id="2924882"/>
    <lineage>
        <taxon>Viruses</taxon>
        <taxon>Duplodnaviria</taxon>
        <taxon>Heunggongvirae</taxon>
        <taxon>Uroviricota</taxon>
        <taxon>Caudoviricetes</taxon>
        <taxon>Autographivirales</taxon>
        <taxon>Autonotataviridae</taxon>
        <taxon>Melnykvirinae</taxon>
        <taxon>Ahphunavirus</taxon>
        <taxon>Ahphunavirus yong1</taxon>
    </lineage>
</organism>
<evidence type="ECO:0000313" key="2">
    <source>
        <dbReference type="Proteomes" id="UP001164315"/>
    </source>
</evidence>
<accession>A0A9X9H2V3</accession>
<reference evidence="1 2" key="1">
    <citation type="submission" date="2022-02" db="EMBL/GenBank/DDBJ databases">
        <title>Characterization of Aeromonas phage yong1 and its protective effects against Aeromonas hydrophila in brocade carp (Cyprinus aka Koi).</title>
        <authorList>
            <person name="Pan L."/>
            <person name="Li D."/>
            <person name="Lin W."/>
            <person name="Liu W."/>
            <person name="Qu C."/>
            <person name="Qian M."/>
            <person name="Cai R."/>
            <person name="Wang F."/>
            <person name="Zhou Q."/>
            <person name="Tong Y."/>
        </authorList>
    </citation>
    <scope>NUCLEOTIDE SEQUENCE [LARGE SCALE GENOMIC DNA]</scope>
</reference>